<keyword evidence="5" id="KW-1185">Reference proteome</keyword>
<evidence type="ECO:0000313" key="4">
    <source>
        <dbReference type="EMBL" id="EFZ37364.1"/>
    </source>
</evidence>
<sequence length="226" mass="26126">MNKKPIPHIMEDNTRLELLLQLIERPEDFPERIKDEMLEDDECRELYEKLCEVRRAMAAEQVNKEDQTPDAMREWQRFRRSHVTHRRSAWRVAVVSVTSLAVVSVLAFAMLHPKGTGNDARALGERPPQDVRTACNAMPEDTAGMALRTAMSRPRPYIYDNATLEKILEDVASVYHVGVRYARPELRAIRLYLRWNSGQTIEEVVALFNHFENIRLSLIGDTIVVE</sequence>
<organism evidence="4 5">
    <name type="scientific">Hoylesella oralis ATCC 33269</name>
    <dbReference type="NCBI Taxonomy" id="873533"/>
    <lineage>
        <taxon>Bacteria</taxon>
        <taxon>Pseudomonadati</taxon>
        <taxon>Bacteroidota</taxon>
        <taxon>Bacteroidia</taxon>
        <taxon>Bacteroidales</taxon>
        <taxon>Prevotellaceae</taxon>
        <taxon>Hoylesella</taxon>
    </lineage>
</organism>
<keyword evidence="1" id="KW-0812">Transmembrane</keyword>
<gene>
    <name evidence="4" type="ORF">HMPREF0663_10822</name>
    <name evidence="3" type="ORF">HMPREF0663_11532</name>
</gene>
<reference evidence="4 5" key="1">
    <citation type="submission" date="2011-01" db="EMBL/GenBank/DDBJ databases">
        <authorList>
            <person name="Muzny D."/>
            <person name="Qin X."/>
            <person name="Buhay C."/>
            <person name="Dugan-Rocha S."/>
            <person name="Ding Y."/>
            <person name="Chen G."/>
            <person name="Hawes A."/>
            <person name="Holder M."/>
            <person name="Jhangiani S."/>
            <person name="Johnson A."/>
            <person name="Khan Z."/>
            <person name="Li Z."/>
            <person name="Liu W."/>
            <person name="Liu X."/>
            <person name="Perez L."/>
            <person name="Shen H."/>
            <person name="Wang Q."/>
            <person name="Watt J."/>
            <person name="Xi L."/>
            <person name="Xin Y."/>
            <person name="Zhou J."/>
            <person name="Deng J."/>
            <person name="Jiang H."/>
            <person name="Liu Y."/>
            <person name="Qu J."/>
            <person name="Song X.-Z."/>
            <person name="Zhang L."/>
            <person name="Villasana D."/>
            <person name="Johnson A."/>
            <person name="Liu J."/>
            <person name="Liyanage D."/>
            <person name="Lorensuhewa L."/>
            <person name="Robinson T."/>
            <person name="Song A."/>
            <person name="Song B.-B."/>
            <person name="Dinh H."/>
            <person name="Thornton R."/>
            <person name="Coyle M."/>
            <person name="Francisco L."/>
            <person name="Jackson L."/>
            <person name="Javaid M."/>
            <person name="Korchina V."/>
            <person name="Kovar C."/>
            <person name="Mata R."/>
            <person name="Mathew T."/>
            <person name="Ngo R."/>
            <person name="Nguyen L."/>
            <person name="Nguyen N."/>
            <person name="Okwuonu G."/>
            <person name="Ongeri F."/>
            <person name="Pham C."/>
            <person name="Simmons D."/>
            <person name="Wilczek-Boney K."/>
            <person name="Hale W."/>
            <person name="Jakkamsetti A."/>
            <person name="Pham P."/>
            <person name="Ruth R."/>
            <person name="San Lucas F."/>
            <person name="Warren J."/>
            <person name="Zhang J."/>
            <person name="Zhao Z."/>
            <person name="Zhou C."/>
            <person name="Zhu D."/>
            <person name="Lee S."/>
            <person name="Bess C."/>
            <person name="Blankenburg K."/>
            <person name="Forbes L."/>
            <person name="Fu Q."/>
            <person name="Gubbala S."/>
            <person name="Hirani K."/>
            <person name="Jayaseelan J.C."/>
            <person name="Lara F."/>
            <person name="Munidasa M."/>
            <person name="Palculict T."/>
            <person name="Patil S."/>
            <person name="Pu L.-L."/>
            <person name="Saada N."/>
            <person name="Tang L."/>
            <person name="Weissenberger G."/>
            <person name="Zhu Y."/>
            <person name="Hemphill L."/>
            <person name="Shang Y."/>
            <person name="Youmans B."/>
            <person name="Ayvaz T."/>
            <person name="Ross M."/>
            <person name="Santibanez J."/>
            <person name="Aqrawi P."/>
            <person name="Gross S."/>
            <person name="Joshi V."/>
            <person name="Fowler G."/>
            <person name="Nazareth L."/>
            <person name="Reid J."/>
            <person name="Worley K."/>
            <person name="Petrosino J."/>
            <person name="Highlander S."/>
            <person name="Gibbs R."/>
        </authorList>
    </citation>
    <scope>NUCLEOTIDE SEQUENCE [LARGE SCALE GENOMIC DNA]</scope>
    <source>
        <strain evidence="4 5">ATCC 33269</strain>
    </source>
</reference>
<feature type="transmembrane region" description="Helical" evidence="1">
    <location>
        <begin position="89"/>
        <end position="111"/>
    </location>
</feature>
<evidence type="ECO:0000313" key="5">
    <source>
        <dbReference type="Proteomes" id="UP000005580"/>
    </source>
</evidence>
<dbReference type="RefSeq" id="WP_004368028.1">
    <property type="nucleotide sequence ID" value="NZ_GL833116.1"/>
</dbReference>
<dbReference type="Pfam" id="PF16344">
    <property type="entry name" value="FecR_C"/>
    <property type="match status" value="1"/>
</dbReference>
<keyword evidence="1" id="KW-0472">Membrane</keyword>
<accession>E7RNS1</accession>
<proteinExistence type="predicted"/>
<comment type="caution">
    <text evidence="4">The sequence shown here is derived from an EMBL/GenBank/DDBJ whole genome shotgun (WGS) entry which is preliminary data.</text>
</comment>
<protein>
    <recommendedName>
        <fullName evidence="2">Protein FecR C-terminal domain-containing protein</fullName>
    </recommendedName>
</protein>
<dbReference type="InterPro" id="IPR032508">
    <property type="entry name" value="FecR_C"/>
</dbReference>
<dbReference type="STRING" id="28134.SAMN05444288_0136"/>
<dbReference type="Gene3D" id="3.55.50.30">
    <property type="match status" value="1"/>
</dbReference>
<dbReference type="Proteomes" id="UP000005580">
    <property type="component" value="Unassembled WGS sequence"/>
</dbReference>
<name>E7RNS1_9BACT</name>
<feature type="domain" description="Protein FecR C-terminal" evidence="2">
    <location>
        <begin position="157"/>
        <end position="225"/>
    </location>
</feature>
<evidence type="ECO:0000256" key="1">
    <source>
        <dbReference type="SAM" id="Phobius"/>
    </source>
</evidence>
<evidence type="ECO:0000313" key="3">
    <source>
        <dbReference type="EMBL" id="EFZ36619.1"/>
    </source>
</evidence>
<evidence type="ECO:0000259" key="2">
    <source>
        <dbReference type="Pfam" id="PF16344"/>
    </source>
</evidence>
<keyword evidence="1" id="KW-1133">Transmembrane helix</keyword>
<dbReference type="AlphaFoldDB" id="E7RNS1"/>
<dbReference type="HOGENOM" id="CLU_105057_0_0_10"/>
<dbReference type="EMBL" id="AEPE02000003">
    <property type="protein sequence ID" value="EFZ37364.1"/>
    <property type="molecule type" value="Genomic_DNA"/>
</dbReference>
<dbReference type="EMBL" id="AEPE02000005">
    <property type="protein sequence ID" value="EFZ36619.1"/>
    <property type="molecule type" value="Genomic_DNA"/>
</dbReference>